<dbReference type="GO" id="GO:0046872">
    <property type="term" value="F:metal ion binding"/>
    <property type="evidence" value="ECO:0007669"/>
    <property type="project" value="UniProtKB-KW"/>
</dbReference>
<reference evidence="7 8" key="1">
    <citation type="submission" date="2017-03" db="EMBL/GenBank/DDBJ databases">
        <authorList>
            <person name="Afonso C.L."/>
            <person name="Miller P.J."/>
            <person name="Scott M.A."/>
            <person name="Spackman E."/>
            <person name="Goraichik I."/>
            <person name="Dimitrov K.M."/>
            <person name="Suarez D.L."/>
            <person name="Swayne D.E."/>
        </authorList>
    </citation>
    <scope>NUCLEOTIDE SEQUENCE [LARGE SCALE GENOMIC DNA]</scope>
    <source>
        <strain evidence="7 8">CECT 7691</strain>
    </source>
</reference>
<sequence>MSRYTIHPLCVGAIHNFEKSTLTYLGNVGTKVSIPLIIWAIVGENRVILMDSGPDDPAWVRANLDRVVEREPGMDPVSALARIGIAADQIDTVVISHLHWDHSGSLELYPNAEILVQREELAYANCPAPCFCRTYAAPIGGHSPSWHRVARRIRPVTGDFTLAPGIDVLHLPGHSPGMQGLSVATANGRIVLGSDTFNLFENFEQGVPPTIHTDIDAWFRSLERVRAITDTVLPAHDMKVLERASYGA</sequence>
<proteinExistence type="inferred from homology"/>
<dbReference type="OrthoDB" id="9773738at2"/>
<dbReference type="InParanoid" id="A0A1Y5TJA1"/>
<comment type="similarity">
    <text evidence="2">Belongs to the metallo-beta-lactamase superfamily.</text>
</comment>
<keyword evidence="8" id="KW-1185">Reference proteome</keyword>
<comment type="cofactor">
    <cofactor evidence="1">
        <name>Zn(2+)</name>
        <dbReference type="ChEBI" id="CHEBI:29105"/>
    </cofactor>
</comment>
<keyword evidence="3" id="KW-0479">Metal-binding</keyword>
<dbReference type="InterPro" id="IPR051013">
    <property type="entry name" value="MBL_superfamily_lactonases"/>
</dbReference>
<evidence type="ECO:0000256" key="2">
    <source>
        <dbReference type="ARBA" id="ARBA00007749"/>
    </source>
</evidence>
<keyword evidence="5" id="KW-0862">Zinc</keyword>
<evidence type="ECO:0000256" key="1">
    <source>
        <dbReference type="ARBA" id="ARBA00001947"/>
    </source>
</evidence>
<evidence type="ECO:0000256" key="5">
    <source>
        <dbReference type="ARBA" id="ARBA00022833"/>
    </source>
</evidence>
<dbReference type="EMBL" id="FWFR01000002">
    <property type="protein sequence ID" value="SLN65445.1"/>
    <property type="molecule type" value="Genomic_DNA"/>
</dbReference>
<evidence type="ECO:0000313" key="8">
    <source>
        <dbReference type="Proteomes" id="UP000193200"/>
    </source>
</evidence>
<dbReference type="PANTHER" id="PTHR42978:SF2">
    <property type="entry name" value="102 KBASES UNSTABLE REGION: FROM 1 TO 119443"/>
    <property type="match status" value="1"/>
</dbReference>
<dbReference type="Gene3D" id="3.60.15.10">
    <property type="entry name" value="Ribonuclease Z/Hydroxyacylglutathione hydrolase-like"/>
    <property type="match status" value="1"/>
</dbReference>
<keyword evidence="4 7" id="KW-0378">Hydrolase</keyword>
<dbReference type="InterPro" id="IPR036866">
    <property type="entry name" value="RibonucZ/Hydroxyglut_hydro"/>
</dbReference>
<dbReference type="Proteomes" id="UP000193200">
    <property type="component" value="Unassembled WGS sequence"/>
</dbReference>
<dbReference type="GO" id="GO:0102007">
    <property type="term" value="F:acyl-L-homoserine-lactone lactonohydrolase activity"/>
    <property type="evidence" value="ECO:0007669"/>
    <property type="project" value="UniProtKB-EC"/>
</dbReference>
<dbReference type="CDD" id="cd07729">
    <property type="entry name" value="AHL_lactonase_MBL-fold"/>
    <property type="match status" value="1"/>
</dbReference>
<feature type="domain" description="Metallo-beta-lactamase" evidence="6">
    <location>
        <begin position="35"/>
        <end position="236"/>
    </location>
</feature>
<accession>A0A1Y5TJA1</accession>
<evidence type="ECO:0000313" key="7">
    <source>
        <dbReference type="EMBL" id="SLN65445.1"/>
    </source>
</evidence>
<dbReference type="Pfam" id="PF00753">
    <property type="entry name" value="Lactamase_B"/>
    <property type="match status" value="1"/>
</dbReference>
<evidence type="ECO:0000256" key="3">
    <source>
        <dbReference type="ARBA" id="ARBA00022723"/>
    </source>
</evidence>
<name>A0A1Y5TJA1_9PROT</name>
<evidence type="ECO:0000259" key="6">
    <source>
        <dbReference type="SMART" id="SM00849"/>
    </source>
</evidence>
<organism evidence="7 8">
    <name type="scientific">Oceanibacterium hippocampi</name>
    <dbReference type="NCBI Taxonomy" id="745714"/>
    <lineage>
        <taxon>Bacteria</taxon>
        <taxon>Pseudomonadati</taxon>
        <taxon>Pseudomonadota</taxon>
        <taxon>Alphaproteobacteria</taxon>
        <taxon>Sneathiellales</taxon>
        <taxon>Sneathiellaceae</taxon>
        <taxon>Oceanibacterium</taxon>
    </lineage>
</organism>
<dbReference type="SUPFAM" id="SSF56281">
    <property type="entry name" value="Metallo-hydrolase/oxidoreductase"/>
    <property type="match status" value="1"/>
</dbReference>
<gene>
    <name evidence="7" type="primary">Y2-aiiA</name>
    <name evidence="7" type="ORF">OCH7691_02994</name>
</gene>
<dbReference type="SMART" id="SM00849">
    <property type="entry name" value="Lactamase_B"/>
    <property type="match status" value="1"/>
</dbReference>
<evidence type="ECO:0000256" key="4">
    <source>
        <dbReference type="ARBA" id="ARBA00022801"/>
    </source>
</evidence>
<dbReference type="AlphaFoldDB" id="A0A1Y5TJA1"/>
<dbReference type="PANTHER" id="PTHR42978">
    <property type="entry name" value="QUORUM-QUENCHING LACTONASE YTNP-RELATED-RELATED"/>
    <property type="match status" value="1"/>
</dbReference>
<dbReference type="EC" id="3.1.1.81" evidence="7"/>
<dbReference type="RefSeq" id="WP_085884308.1">
    <property type="nucleotide sequence ID" value="NZ_FWFR01000002.1"/>
</dbReference>
<protein>
    <submittedName>
        <fullName evidence="7">N-acyl homoserine lactonase</fullName>
        <ecNumber evidence="7">3.1.1.81</ecNumber>
    </submittedName>
</protein>
<dbReference type="InterPro" id="IPR001279">
    <property type="entry name" value="Metallo-B-lactamas"/>
</dbReference>